<dbReference type="InterPro" id="IPR001345">
    <property type="entry name" value="PG/BPGM_mutase_AS"/>
</dbReference>
<keyword evidence="1" id="KW-0324">Glycolysis</keyword>
<dbReference type="Proteomes" id="UP001549031">
    <property type="component" value="Unassembled WGS sequence"/>
</dbReference>
<dbReference type="Pfam" id="PF00300">
    <property type="entry name" value="His_Phos_1"/>
    <property type="match status" value="1"/>
</dbReference>
<dbReference type="InterPro" id="IPR050275">
    <property type="entry name" value="PGM_Phosphatase"/>
</dbReference>
<dbReference type="InterPro" id="IPR029033">
    <property type="entry name" value="His_PPase_superfam"/>
</dbReference>
<evidence type="ECO:0000313" key="4">
    <source>
        <dbReference type="Proteomes" id="UP001549031"/>
    </source>
</evidence>
<dbReference type="RefSeq" id="WP_247246488.1">
    <property type="nucleotide sequence ID" value="NZ_JALJRA010000041.1"/>
</dbReference>
<dbReference type="PANTHER" id="PTHR48100">
    <property type="entry name" value="BROAD-SPECIFICITY PHOSPHATASE YOR283W-RELATED"/>
    <property type="match status" value="1"/>
</dbReference>
<dbReference type="CDD" id="cd07067">
    <property type="entry name" value="HP_PGM_like"/>
    <property type="match status" value="1"/>
</dbReference>
<accession>A0ABV2HF50</accession>
<keyword evidence="2 3" id="KW-0413">Isomerase</keyword>
<dbReference type="EMBL" id="JBEPLJ010000040">
    <property type="protein sequence ID" value="MET3588862.1"/>
    <property type="molecule type" value="Genomic_DNA"/>
</dbReference>
<dbReference type="InterPro" id="IPR013078">
    <property type="entry name" value="His_Pase_superF_clade-1"/>
</dbReference>
<protein>
    <submittedName>
        <fullName evidence="3">Phosphoglycerate mutase</fullName>
        <ecNumber evidence="3">5.4.2.12</ecNumber>
    </submittedName>
</protein>
<evidence type="ECO:0000313" key="3">
    <source>
        <dbReference type="EMBL" id="MET3588862.1"/>
    </source>
</evidence>
<evidence type="ECO:0000256" key="1">
    <source>
        <dbReference type="ARBA" id="ARBA00023152"/>
    </source>
</evidence>
<proteinExistence type="predicted"/>
<dbReference type="PANTHER" id="PTHR48100:SF1">
    <property type="entry name" value="HISTIDINE PHOSPHATASE FAMILY PROTEIN-RELATED"/>
    <property type="match status" value="1"/>
</dbReference>
<reference evidence="3 4" key="1">
    <citation type="submission" date="2024-06" db="EMBL/GenBank/DDBJ databases">
        <title>Genomic Encyclopedia of Type Strains, Phase IV (KMG-IV): sequencing the most valuable type-strain genomes for metagenomic binning, comparative biology and taxonomic classification.</title>
        <authorList>
            <person name="Goeker M."/>
        </authorList>
    </citation>
    <scope>NUCLEOTIDE SEQUENCE [LARGE SCALE GENOMIC DNA]</scope>
    <source>
        <strain evidence="3 4">DSM 105042</strain>
    </source>
</reference>
<keyword evidence="4" id="KW-1185">Reference proteome</keyword>
<name>A0ABV2HF50_9HYPH</name>
<gene>
    <name evidence="3" type="ORF">ABID21_005002</name>
</gene>
<dbReference type="EC" id="5.4.2.12" evidence="3"/>
<dbReference type="SMART" id="SM00855">
    <property type="entry name" value="PGAM"/>
    <property type="match status" value="1"/>
</dbReference>
<dbReference type="GO" id="GO:0004619">
    <property type="term" value="F:phosphoglycerate mutase activity"/>
    <property type="evidence" value="ECO:0007669"/>
    <property type="project" value="UniProtKB-EC"/>
</dbReference>
<comment type="caution">
    <text evidence="3">The sequence shown here is derived from an EMBL/GenBank/DDBJ whole genome shotgun (WGS) entry which is preliminary data.</text>
</comment>
<dbReference type="PIRSF" id="PIRSF000709">
    <property type="entry name" value="6PFK_2-Ptase"/>
    <property type="match status" value="1"/>
</dbReference>
<dbReference type="PROSITE" id="PS00175">
    <property type="entry name" value="PG_MUTASE"/>
    <property type="match status" value="1"/>
</dbReference>
<sequence>MSTIYLLRHGETVWNSLGRFQGQMDSPLTQFGLKQADGVASVLCRELFESWHSFEMRTSPLGRTRETAARIQRALSLPIVEDARLMEVTLGSWDGMTKFEIDSEFPGYLDGADAFNWYFRSPDGESFEDACSRAKNWIAEVKGPTIAISHGLFGRIIRGIYAGLSKHEMLELPVPQNACYRLSGGGFCMIETNAQ</sequence>
<dbReference type="Gene3D" id="3.40.50.1240">
    <property type="entry name" value="Phosphoglycerate mutase-like"/>
    <property type="match status" value="1"/>
</dbReference>
<evidence type="ECO:0000256" key="2">
    <source>
        <dbReference type="ARBA" id="ARBA00023235"/>
    </source>
</evidence>
<dbReference type="SUPFAM" id="SSF53254">
    <property type="entry name" value="Phosphoglycerate mutase-like"/>
    <property type="match status" value="1"/>
</dbReference>
<organism evidence="3 4">
    <name type="scientific">Pseudorhizobium tarimense</name>
    <dbReference type="NCBI Taxonomy" id="1079109"/>
    <lineage>
        <taxon>Bacteria</taxon>
        <taxon>Pseudomonadati</taxon>
        <taxon>Pseudomonadota</taxon>
        <taxon>Alphaproteobacteria</taxon>
        <taxon>Hyphomicrobiales</taxon>
        <taxon>Rhizobiaceae</taxon>
        <taxon>Rhizobium/Agrobacterium group</taxon>
        <taxon>Pseudorhizobium</taxon>
    </lineage>
</organism>